<protein>
    <recommendedName>
        <fullName evidence="2">DUF7492 domain-containing protein</fullName>
    </recommendedName>
</protein>
<feature type="region of interest" description="Disordered" evidence="1">
    <location>
        <begin position="208"/>
        <end position="259"/>
    </location>
</feature>
<reference evidence="3" key="1">
    <citation type="submission" date="2022-07" db="EMBL/GenBank/DDBJ databases">
        <title>Phylogenomic reconstructions and comparative analyses of Kickxellomycotina fungi.</title>
        <authorList>
            <person name="Reynolds N.K."/>
            <person name="Stajich J.E."/>
            <person name="Barry K."/>
            <person name="Grigoriev I.V."/>
            <person name="Crous P."/>
            <person name="Smith M.E."/>
        </authorList>
    </citation>
    <scope>NUCLEOTIDE SEQUENCE</scope>
    <source>
        <strain evidence="3">NRRL 1565</strain>
    </source>
</reference>
<keyword evidence="4" id="KW-1185">Reference proteome</keyword>
<gene>
    <name evidence="3" type="ORF">H4R20_005790</name>
</gene>
<dbReference type="Pfam" id="PF24320">
    <property type="entry name" value="DUF7492"/>
    <property type="match status" value="1"/>
</dbReference>
<dbReference type="AlphaFoldDB" id="A0A9W8HTK4"/>
<sequence length="259" mass="28700">AVLAIGSVTSVLAHSWIDCAKFDPSTGECLGYSRGYQGRTKVDPNKRYTYRFSAPVDKQAMCSPEGQSTESYDDTWPMATVQPGEAIYTVWQMNGHLNDNNATQLDILYYDDPSKEFKEANERLTAMKAARLDFATSKNCFDPSNPNTNCLGRWTVPKGLAPGKTYHFVWYWYFNDNNNPDPNIVEYYSTCFDLKVESSSYVSPTKSLSEAVSKGEPEPKDGFMNGITAKGKELNAKTTAMHPDSNESNDSSSDAGTSS</sequence>
<feature type="domain" description="DUF7492" evidence="2">
    <location>
        <begin position="86"/>
        <end position="214"/>
    </location>
</feature>
<evidence type="ECO:0000313" key="3">
    <source>
        <dbReference type="EMBL" id="KAJ2795706.1"/>
    </source>
</evidence>
<dbReference type="PANTHER" id="PTHR35559">
    <property type="entry name" value="CHITIN-BINDING TYPE-4 DOMAIN-CONTAINING PROTEIN"/>
    <property type="match status" value="1"/>
</dbReference>
<evidence type="ECO:0000256" key="1">
    <source>
        <dbReference type="SAM" id="MobiDB-lite"/>
    </source>
</evidence>
<dbReference type="InterPro" id="IPR055915">
    <property type="entry name" value="DUF7492"/>
</dbReference>
<dbReference type="PANTHER" id="PTHR35559:SF1">
    <property type="entry name" value="CHITIN-BINDING TYPE-4 DOMAIN-CONTAINING PROTEIN"/>
    <property type="match status" value="1"/>
</dbReference>
<organism evidence="3 4">
    <name type="scientific">Coemansia guatemalensis</name>
    <dbReference type="NCBI Taxonomy" id="2761395"/>
    <lineage>
        <taxon>Eukaryota</taxon>
        <taxon>Fungi</taxon>
        <taxon>Fungi incertae sedis</taxon>
        <taxon>Zoopagomycota</taxon>
        <taxon>Kickxellomycotina</taxon>
        <taxon>Kickxellomycetes</taxon>
        <taxon>Kickxellales</taxon>
        <taxon>Kickxellaceae</taxon>
        <taxon>Coemansia</taxon>
    </lineage>
</organism>
<evidence type="ECO:0000259" key="2">
    <source>
        <dbReference type="Pfam" id="PF24320"/>
    </source>
</evidence>
<comment type="caution">
    <text evidence="3">The sequence shown here is derived from an EMBL/GenBank/DDBJ whole genome shotgun (WGS) entry which is preliminary data.</text>
</comment>
<dbReference type="EMBL" id="JANBUO010002110">
    <property type="protein sequence ID" value="KAJ2795706.1"/>
    <property type="molecule type" value="Genomic_DNA"/>
</dbReference>
<feature type="non-terminal residue" evidence="3">
    <location>
        <position position="1"/>
    </location>
</feature>
<feature type="compositionally biased region" description="Low complexity" evidence="1">
    <location>
        <begin position="246"/>
        <end position="259"/>
    </location>
</feature>
<feature type="non-terminal residue" evidence="3">
    <location>
        <position position="259"/>
    </location>
</feature>
<evidence type="ECO:0000313" key="4">
    <source>
        <dbReference type="Proteomes" id="UP001140094"/>
    </source>
</evidence>
<dbReference type="OrthoDB" id="64281at2759"/>
<proteinExistence type="predicted"/>
<accession>A0A9W8HTK4</accession>
<dbReference type="Proteomes" id="UP001140094">
    <property type="component" value="Unassembled WGS sequence"/>
</dbReference>
<name>A0A9W8HTK4_9FUNG</name>